<dbReference type="SUPFAM" id="SSF56752">
    <property type="entry name" value="D-aminoacid aminotransferase-like PLP-dependent enzymes"/>
    <property type="match status" value="1"/>
</dbReference>
<protein>
    <submittedName>
        <fullName evidence="1">Uncharacterized protein</fullName>
    </submittedName>
</protein>
<dbReference type="Gene3D" id="3.20.10.10">
    <property type="entry name" value="D-amino Acid Aminotransferase, subunit A, domain 2"/>
    <property type="match status" value="1"/>
</dbReference>
<name>A0A0S7Y516_UNCSA</name>
<dbReference type="EMBL" id="LIZX01000026">
    <property type="protein sequence ID" value="KPJ69353.1"/>
    <property type="molecule type" value="Genomic_DNA"/>
</dbReference>
<dbReference type="InterPro" id="IPR043132">
    <property type="entry name" value="BCAT-like_C"/>
</dbReference>
<proteinExistence type="predicted"/>
<comment type="caution">
    <text evidence="1">The sequence shown here is derived from an EMBL/GenBank/DDBJ whole genome shotgun (WGS) entry which is preliminary data.</text>
</comment>
<sequence>MFEKAISPKELYTADECFITFSGPGIVPITKIWNKKIGSGKCGSVTASLIRLYDAETKKK</sequence>
<dbReference type="GO" id="GO:0003824">
    <property type="term" value="F:catalytic activity"/>
    <property type="evidence" value="ECO:0007669"/>
    <property type="project" value="InterPro"/>
</dbReference>
<dbReference type="InterPro" id="IPR036038">
    <property type="entry name" value="Aminotransferase-like"/>
</dbReference>
<dbReference type="Proteomes" id="UP000051861">
    <property type="component" value="Unassembled WGS sequence"/>
</dbReference>
<gene>
    <name evidence="1" type="ORF">AMJ44_04085</name>
</gene>
<reference evidence="1 2" key="1">
    <citation type="journal article" date="2015" name="Microbiome">
        <title>Genomic resolution of linkages in carbon, nitrogen, and sulfur cycling among widespread estuary sediment bacteria.</title>
        <authorList>
            <person name="Baker B.J."/>
            <person name="Lazar C.S."/>
            <person name="Teske A.P."/>
            <person name="Dick G.J."/>
        </authorList>
    </citation>
    <scope>NUCLEOTIDE SEQUENCE [LARGE SCALE GENOMIC DNA]</scope>
    <source>
        <strain evidence="1">DG_54_3</strain>
    </source>
</reference>
<accession>A0A0S7Y516</accession>
<evidence type="ECO:0000313" key="2">
    <source>
        <dbReference type="Proteomes" id="UP000051861"/>
    </source>
</evidence>
<evidence type="ECO:0000313" key="1">
    <source>
        <dbReference type="EMBL" id="KPJ69353.1"/>
    </source>
</evidence>
<organism evidence="1 2">
    <name type="scientific">candidate division WOR-1 bacterium DG_54_3</name>
    <dbReference type="NCBI Taxonomy" id="1703775"/>
    <lineage>
        <taxon>Bacteria</taxon>
        <taxon>Bacillati</taxon>
        <taxon>Saganbacteria</taxon>
    </lineage>
</organism>
<dbReference type="AlphaFoldDB" id="A0A0S7Y516"/>